<evidence type="ECO:0000313" key="3">
    <source>
        <dbReference type="EMBL" id="KKR89200.1"/>
    </source>
</evidence>
<protein>
    <submittedName>
        <fullName evidence="3">Uncharacterized protein</fullName>
    </submittedName>
</protein>
<feature type="transmembrane region" description="Helical" evidence="1">
    <location>
        <begin position="49"/>
        <end position="70"/>
    </location>
</feature>
<dbReference type="AlphaFoldDB" id="A0A0G0WXR7"/>
<evidence type="ECO:0000256" key="1">
    <source>
        <dbReference type="SAM" id="Phobius"/>
    </source>
</evidence>
<feature type="transmembrane region" description="Helical" evidence="1">
    <location>
        <begin position="90"/>
        <end position="113"/>
    </location>
</feature>
<keyword evidence="1" id="KW-0472">Membrane</keyword>
<gene>
    <name evidence="3" type="ORF">UU38_C0001G0102</name>
</gene>
<dbReference type="EMBL" id="LCAK01000001">
    <property type="protein sequence ID" value="KKR89200.1"/>
    <property type="molecule type" value="Genomic_DNA"/>
</dbReference>
<sequence>MKTKIFIIAAGLLAVSAIAGNVALAIQIPGISQVGPTSVTGTVDVIKNIVKWVYILFFIIAVLFIILAAFNYLTAQGDEEKVKTAKNQIIYAVVAIVVALLAVSFDTIISNFLQSGQ</sequence>
<evidence type="ECO:0000256" key="2">
    <source>
        <dbReference type="SAM" id="SignalP"/>
    </source>
</evidence>
<keyword evidence="1" id="KW-0812">Transmembrane</keyword>
<keyword evidence="2" id="KW-0732">Signal</keyword>
<keyword evidence="1" id="KW-1133">Transmembrane helix</keyword>
<accession>A0A0G0WXR7</accession>
<dbReference type="Proteomes" id="UP000033918">
    <property type="component" value="Unassembled WGS sequence"/>
</dbReference>
<feature type="chain" id="PRO_5002535192" evidence="2">
    <location>
        <begin position="20"/>
        <end position="117"/>
    </location>
</feature>
<organism evidence="3 4">
    <name type="scientific">Candidatus Wolfebacteria bacterium GW2011_GWB1_41_12</name>
    <dbReference type="NCBI Taxonomy" id="1619006"/>
    <lineage>
        <taxon>Bacteria</taxon>
        <taxon>Candidatus Wolfeibacteriota</taxon>
    </lineage>
</organism>
<dbReference type="InterPro" id="IPR043993">
    <property type="entry name" value="T4SS_pilin"/>
</dbReference>
<evidence type="ECO:0000313" key="4">
    <source>
        <dbReference type="Proteomes" id="UP000033918"/>
    </source>
</evidence>
<comment type="caution">
    <text evidence="3">The sequence shown here is derived from an EMBL/GenBank/DDBJ whole genome shotgun (WGS) entry which is preliminary data.</text>
</comment>
<reference evidence="3 4" key="1">
    <citation type="journal article" date="2015" name="Nature">
        <title>rRNA introns, odd ribosomes, and small enigmatic genomes across a large radiation of phyla.</title>
        <authorList>
            <person name="Brown C.T."/>
            <person name="Hug L.A."/>
            <person name="Thomas B.C."/>
            <person name="Sharon I."/>
            <person name="Castelle C.J."/>
            <person name="Singh A."/>
            <person name="Wilkins M.J."/>
            <person name="Williams K.H."/>
            <person name="Banfield J.F."/>
        </authorList>
    </citation>
    <scope>NUCLEOTIDE SEQUENCE [LARGE SCALE GENOMIC DNA]</scope>
</reference>
<proteinExistence type="predicted"/>
<feature type="signal peptide" evidence="2">
    <location>
        <begin position="1"/>
        <end position="19"/>
    </location>
</feature>
<dbReference type="Pfam" id="PF18895">
    <property type="entry name" value="T4SS_pilin"/>
    <property type="match status" value="1"/>
</dbReference>
<name>A0A0G0WXR7_9BACT</name>